<name>A0A151TZU2_CAJCA</name>
<dbReference type="AlphaFoldDB" id="A0A151TZU2"/>
<dbReference type="Gramene" id="C.cajan_04972.t">
    <property type="protein sequence ID" value="C.cajan_04972.t.cds1"/>
    <property type="gene ID" value="C.cajan_04972"/>
</dbReference>
<proteinExistence type="predicted"/>
<reference evidence="2 3" key="1">
    <citation type="journal article" date="2012" name="Nat. Biotechnol.">
        <title>Draft genome sequence of pigeonpea (Cajanus cajan), an orphan legume crop of resource-poor farmers.</title>
        <authorList>
            <person name="Varshney R.K."/>
            <person name="Chen W."/>
            <person name="Li Y."/>
            <person name="Bharti A.K."/>
            <person name="Saxena R.K."/>
            <person name="Schlueter J.A."/>
            <person name="Donoghue M.T."/>
            <person name="Azam S."/>
            <person name="Fan G."/>
            <person name="Whaley A.M."/>
            <person name="Farmer A.D."/>
            <person name="Sheridan J."/>
            <person name="Iwata A."/>
            <person name="Tuteja R."/>
            <person name="Penmetsa R.V."/>
            <person name="Wu W."/>
            <person name="Upadhyaya H.D."/>
            <person name="Yang S.P."/>
            <person name="Shah T."/>
            <person name="Saxena K.B."/>
            <person name="Michael T."/>
            <person name="McCombie W.R."/>
            <person name="Yang B."/>
            <person name="Zhang G."/>
            <person name="Yang H."/>
            <person name="Wang J."/>
            <person name="Spillane C."/>
            <person name="Cook D.R."/>
            <person name="May G.D."/>
            <person name="Xu X."/>
            <person name="Jackson S.A."/>
        </authorList>
    </citation>
    <scope>NUCLEOTIDE SEQUENCE [LARGE SCALE GENOMIC DNA]</scope>
    <source>
        <strain evidence="3">cv. Asha</strain>
    </source>
</reference>
<sequence length="62" mass="7457">MFYVHSTYNHIITQRSGVEMDNKFKHIWKIRVLPKVQIFVWRLLHKGIPTVENLLKRNIVLG</sequence>
<dbReference type="InterPro" id="IPR026960">
    <property type="entry name" value="RVT-Znf"/>
</dbReference>
<evidence type="ECO:0000313" key="3">
    <source>
        <dbReference type="Proteomes" id="UP000075243"/>
    </source>
</evidence>
<organism evidence="2 3">
    <name type="scientific">Cajanus cajan</name>
    <name type="common">Pigeon pea</name>
    <name type="synonym">Cajanus indicus</name>
    <dbReference type="NCBI Taxonomy" id="3821"/>
    <lineage>
        <taxon>Eukaryota</taxon>
        <taxon>Viridiplantae</taxon>
        <taxon>Streptophyta</taxon>
        <taxon>Embryophyta</taxon>
        <taxon>Tracheophyta</taxon>
        <taxon>Spermatophyta</taxon>
        <taxon>Magnoliopsida</taxon>
        <taxon>eudicotyledons</taxon>
        <taxon>Gunneridae</taxon>
        <taxon>Pentapetalae</taxon>
        <taxon>rosids</taxon>
        <taxon>fabids</taxon>
        <taxon>Fabales</taxon>
        <taxon>Fabaceae</taxon>
        <taxon>Papilionoideae</taxon>
        <taxon>50 kb inversion clade</taxon>
        <taxon>NPAAA clade</taxon>
        <taxon>indigoferoid/millettioid clade</taxon>
        <taxon>Phaseoleae</taxon>
        <taxon>Cajanus</taxon>
    </lineage>
</organism>
<dbReference type="Pfam" id="PF13966">
    <property type="entry name" value="zf-RVT"/>
    <property type="match status" value="1"/>
</dbReference>
<feature type="domain" description="Reverse transcriptase zinc-binding" evidence="1">
    <location>
        <begin position="2"/>
        <end position="59"/>
    </location>
</feature>
<keyword evidence="3" id="KW-1185">Reference proteome</keyword>
<evidence type="ECO:0000259" key="1">
    <source>
        <dbReference type="Pfam" id="PF13966"/>
    </source>
</evidence>
<accession>A0A151TZU2</accession>
<dbReference type="EMBL" id="CM003604">
    <property type="protein sequence ID" value="KYP72504.1"/>
    <property type="molecule type" value="Genomic_DNA"/>
</dbReference>
<evidence type="ECO:0000313" key="2">
    <source>
        <dbReference type="EMBL" id="KYP72504.1"/>
    </source>
</evidence>
<dbReference type="Proteomes" id="UP000075243">
    <property type="component" value="Chromosome 2"/>
</dbReference>
<gene>
    <name evidence="2" type="ORF">KK1_005094</name>
</gene>
<protein>
    <recommendedName>
        <fullName evidence="1">Reverse transcriptase zinc-binding domain-containing protein</fullName>
    </recommendedName>
</protein>